<evidence type="ECO:0000256" key="3">
    <source>
        <dbReference type="ARBA" id="ARBA00022723"/>
    </source>
</evidence>
<evidence type="ECO:0000256" key="5">
    <source>
        <dbReference type="ARBA" id="ARBA00023002"/>
    </source>
</evidence>
<dbReference type="GO" id="GO:0016706">
    <property type="term" value="F:2-oxoglutarate-dependent dioxygenase activity"/>
    <property type="evidence" value="ECO:0007669"/>
    <property type="project" value="TreeGrafter"/>
</dbReference>
<evidence type="ECO:0000256" key="4">
    <source>
        <dbReference type="ARBA" id="ARBA00022964"/>
    </source>
</evidence>
<evidence type="ECO:0000313" key="8">
    <source>
        <dbReference type="EMBL" id="EPY52313.1"/>
    </source>
</evidence>
<dbReference type="InterPro" id="IPR042098">
    <property type="entry name" value="TauD-like_sf"/>
</dbReference>
<dbReference type="SUPFAM" id="SSF51197">
    <property type="entry name" value="Clavaminate synthase-like"/>
    <property type="match status" value="1"/>
</dbReference>
<name>S9VXD9_SCHCR</name>
<dbReference type="PANTHER" id="PTHR30468">
    <property type="entry name" value="ALPHA-KETOGLUTARATE-DEPENDENT SULFONATE DIOXYGENASE"/>
    <property type="match status" value="1"/>
</dbReference>
<evidence type="ECO:0000313" key="9">
    <source>
        <dbReference type="Proteomes" id="UP000015464"/>
    </source>
</evidence>
<dbReference type="OrthoDB" id="10257314at2759"/>
<dbReference type="eggNOG" id="ENOG502QS4K">
    <property type="taxonomic scope" value="Eukaryota"/>
</dbReference>
<feature type="domain" description="TauD/TfdA-like" evidence="7">
    <location>
        <begin position="60"/>
        <end position="362"/>
    </location>
</feature>
<keyword evidence="5" id="KW-0560">Oxidoreductase</keyword>
<protein>
    <submittedName>
        <fullName evidence="8">TfdA family Taurine catabolism dioxygenase TauD</fullName>
    </submittedName>
</protein>
<accession>S9VXD9</accession>
<dbReference type="InterPro" id="IPR003819">
    <property type="entry name" value="TauD/TfdA-like"/>
</dbReference>
<sequence>MSIITEPQTINGILALDNNVSVTNVIETGNATDATAGQQRNRLLSKINFESHNSLNREEFFDLTPSIGREYPQAQLSDWITAEDSDELLKELAITVSNRGVVFFRNQNLSIEEQKILGQRLGELTGKPKESSLHIHPVINAGREGVDSTGEVDNNDNEVSILSKSQQKTIYPPKAEAKAFRPKASAGWHSDITFEPVPADYTILKMQIPSKNGGDTLWASGHELYTRFSPHFRRFLDGLTATYAQPRFNQYANAGGFSIYDGPRGSPHNTGEKLEAVHPVIRTNPITGLKSVFAVGHHVEKINDVTSEESEYLLNRFIELIAHNHDLQVRFKWKKNDLAIWDNRSVYHTATYDAVGPERVGIRVVGIGEKPYFDPNSRAIDGL</sequence>
<dbReference type="Pfam" id="PF02668">
    <property type="entry name" value="TauD"/>
    <property type="match status" value="1"/>
</dbReference>
<dbReference type="GO" id="GO:0005737">
    <property type="term" value="C:cytoplasm"/>
    <property type="evidence" value="ECO:0007669"/>
    <property type="project" value="TreeGrafter"/>
</dbReference>
<dbReference type="Gene3D" id="3.60.130.10">
    <property type="entry name" value="Clavaminate synthase-like"/>
    <property type="match status" value="1"/>
</dbReference>
<keyword evidence="4 8" id="KW-0223">Dioxygenase</keyword>
<dbReference type="EMBL" id="KE546989">
    <property type="protein sequence ID" value="EPY52313.1"/>
    <property type="molecule type" value="Genomic_DNA"/>
</dbReference>
<dbReference type="GO" id="GO:0046872">
    <property type="term" value="F:metal ion binding"/>
    <property type="evidence" value="ECO:0007669"/>
    <property type="project" value="UniProtKB-KW"/>
</dbReference>
<dbReference type="Proteomes" id="UP000015464">
    <property type="component" value="Unassembled WGS sequence"/>
</dbReference>
<reference evidence="8 9" key="1">
    <citation type="journal article" date="2011" name="Science">
        <title>Comparative functional genomics of the fission yeasts.</title>
        <authorList>
            <person name="Rhind N."/>
            <person name="Chen Z."/>
            <person name="Yassour M."/>
            <person name="Thompson D.A."/>
            <person name="Haas B.J."/>
            <person name="Habib N."/>
            <person name="Wapinski I."/>
            <person name="Roy S."/>
            <person name="Lin M.F."/>
            <person name="Heiman D.I."/>
            <person name="Young S.K."/>
            <person name="Furuya K."/>
            <person name="Guo Y."/>
            <person name="Pidoux A."/>
            <person name="Chen H.M."/>
            <person name="Robbertse B."/>
            <person name="Goldberg J.M."/>
            <person name="Aoki K."/>
            <person name="Bayne E.H."/>
            <person name="Berlin A.M."/>
            <person name="Desjardins C.A."/>
            <person name="Dobbs E."/>
            <person name="Dukaj L."/>
            <person name="Fan L."/>
            <person name="FitzGerald M.G."/>
            <person name="French C."/>
            <person name="Gujja S."/>
            <person name="Hansen K."/>
            <person name="Keifenheim D."/>
            <person name="Levin J.Z."/>
            <person name="Mosher R.A."/>
            <person name="Mueller C.A."/>
            <person name="Pfiffner J."/>
            <person name="Priest M."/>
            <person name="Russ C."/>
            <person name="Smialowska A."/>
            <person name="Swoboda P."/>
            <person name="Sykes S.M."/>
            <person name="Vaughn M."/>
            <person name="Vengrova S."/>
            <person name="Yoder R."/>
            <person name="Zeng Q."/>
            <person name="Allshire R."/>
            <person name="Baulcombe D."/>
            <person name="Birren B.W."/>
            <person name="Brown W."/>
            <person name="Ekwall K."/>
            <person name="Kellis M."/>
            <person name="Leatherwood J."/>
            <person name="Levin H."/>
            <person name="Margalit H."/>
            <person name="Martienssen R."/>
            <person name="Nieduszynski C.A."/>
            <person name="Spatafora J.W."/>
            <person name="Friedman N."/>
            <person name="Dalgaard J.Z."/>
            <person name="Baumann P."/>
            <person name="Niki H."/>
            <person name="Regev A."/>
            <person name="Nusbaum C."/>
        </authorList>
    </citation>
    <scope>NUCLEOTIDE SEQUENCE [LARGE SCALE GENOMIC DNA]</scope>
    <source>
        <strain evidence="9">OY26 / ATCC MYA-4695 / CBS 11777 / NBRC 106824 / NRRL Y48691</strain>
    </source>
</reference>
<comment type="cofactor">
    <cofactor evidence="1">
        <name>Fe(2+)</name>
        <dbReference type="ChEBI" id="CHEBI:29033"/>
    </cofactor>
</comment>
<evidence type="ECO:0000256" key="6">
    <source>
        <dbReference type="ARBA" id="ARBA00023004"/>
    </source>
</evidence>
<keyword evidence="9" id="KW-1185">Reference proteome</keyword>
<proteinExistence type="inferred from homology"/>
<keyword evidence="6" id="KW-0408">Iron</keyword>
<dbReference type="STRING" id="653667.S9VXD9"/>
<evidence type="ECO:0000256" key="1">
    <source>
        <dbReference type="ARBA" id="ARBA00001954"/>
    </source>
</evidence>
<organism evidence="8 9">
    <name type="scientific">Schizosaccharomyces cryophilus (strain OY26 / ATCC MYA-4695 / CBS 11777 / NBRC 106824 / NRRL Y48691)</name>
    <name type="common">Fission yeast</name>
    <dbReference type="NCBI Taxonomy" id="653667"/>
    <lineage>
        <taxon>Eukaryota</taxon>
        <taxon>Fungi</taxon>
        <taxon>Dikarya</taxon>
        <taxon>Ascomycota</taxon>
        <taxon>Taphrinomycotina</taxon>
        <taxon>Schizosaccharomycetes</taxon>
        <taxon>Schizosaccharomycetales</taxon>
        <taxon>Schizosaccharomycetaceae</taxon>
        <taxon>Schizosaccharomyces</taxon>
    </lineage>
</organism>
<dbReference type="InterPro" id="IPR051323">
    <property type="entry name" value="AtsK-like"/>
</dbReference>
<comment type="similarity">
    <text evidence="2">Belongs to the TfdA dioxygenase family.</text>
</comment>
<evidence type="ECO:0000259" key="7">
    <source>
        <dbReference type="Pfam" id="PF02668"/>
    </source>
</evidence>
<dbReference type="GeneID" id="25035967"/>
<keyword evidence="3" id="KW-0479">Metal-binding</keyword>
<dbReference type="RefSeq" id="XP_013022198.1">
    <property type="nucleotide sequence ID" value="XM_013166744.1"/>
</dbReference>
<dbReference type="PANTHER" id="PTHR30468:SF10">
    <property type="entry name" value="TAUD_TFDA-LIKE DOMAIN-CONTAINING PROTEIN"/>
    <property type="match status" value="1"/>
</dbReference>
<evidence type="ECO:0000256" key="2">
    <source>
        <dbReference type="ARBA" id="ARBA00005896"/>
    </source>
</evidence>
<gene>
    <name evidence="8" type="ORF">SPOG_01640</name>
</gene>
<dbReference type="AlphaFoldDB" id="S9VXD9"/>